<evidence type="ECO:0000256" key="5">
    <source>
        <dbReference type="SAM" id="Phobius"/>
    </source>
</evidence>
<reference evidence="8" key="1">
    <citation type="journal article" date="2016" name="Genome Announc.">
        <title>Draft Genome Sequences of Five Rapidly Growing Mycobacterium Species, M. thermoresistibile, M. fortuitum subsp. acetamidolyticum, M. canariasense, M. brisbanense, and M. novocastrense.</title>
        <authorList>
            <person name="Katahira K."/>
            <person name="Ogura Y."/>
            <person name="Gotoh Y."/>
            <person name="Hayashi T."/>
        </authorList>
    </citation>
    <scope>NUCLEOTIDE SEQUENCE [LARGE SCALE GENOMIC DNA]</scope>
    <source>
        <strain evidence="8">JCM15298</strain>
    </source>
</reference>
<dbReference type="EMBL" id="BCSY01000042">
    <property type="protein sequence ID" value="GAS95739.1"/>
    <property type="molecule type" value="Genomic_DNA"/>
</dbReference>
<evidence type="ECO:0000256" key="1">
    <source>
        <dbReference type="ARBA" id="ARBA00022741"/>
    </source>
</evidence>
<feature type="domain" description="FtsK" evidence="6">
    <location>
        <begin position="831"/>
        <end position="1027"/>
    </location>
</feature>
<proteinExistence type="predicted"/>
<dbReference type="STRING" id="228230.RMCC_2705"/>
<dbReference type="OrthoDB" id="9807790at2"/>
<name>A0A100WD29_MYCCR</name>
<dbReference type="SMART" id="SM00382">
    <property type="entry name" value="AAA"/>
    <property type="match status" value="2"/>
</dbReference>
<keyword evidence="2 3" id="KW-0067">ATP-binding</keyword>
<dbReference type="RefSeq" id="WP_036439631.1">
    <property type="nucleotide sequence ID" value="NZ_BCSY01000042.1"/>
</dbReference>
<keyword evidence="1 3" id="KW-0547">Nucleotide-binding</keyword>
<feature type="domain" description="FtsK" evidence="6">
    <location>
        <begin position="473"/>
        <end position="677"/>
    </location>
</feature>
<evidence type="ECO:0000256" key="4">
    <source>
        <dbReference type="SAM" id="Coils"/>
    </source>
</evidence>
<dbReference type="Gene3D" id="3.40.50.300">
    <property type="entry name" value="P-loop containing nucleotide triphosphate hydrolases"/>
    <property type="match status" value="4"/>
</dbReference>
<keyword evidence="4" id="KW-0175">Coiled coil</keyword>
<dbReference type="PROSITE" id="PS50901">
    <property type="entry name" value="FTSK"/>
    <property type="match status" value="2"/>
</dbReference>
<reference evidence="8" key="2">
    <citation type="submission" date="2016-02" db="EMBL/GenBank/DDBJ databases">
        <title>Draft genome sequence of five rapidly growing Mycobacterium species.</title>
        <authorList>
            <person name="Katahira K."/>
            <person name="Gotou Y."/>
            <person name="Iida K."/>
            <person name="Ogura Y."/>
            <person name="Hayashi T."/>
        </authorList>
    </citation>
    <scope>NUCLEOTIDE SEQUENCE [LARGE SCALE GENOMIC DNA]</scope>
    <source>
        <strain evidence="8">JCM15298</strain>
    </source>
</reference>
<organism evidence="7 8">
    <name type="scientific">Mycolicibacterium canariasense</name>
    <name type="common">Mycobacterium canariasense</name>
    <dbReference type="NCBI Taxonomy" id="228230"/>
    <lineage>
        <taxon>Bacteria</taxon>
        <taxon>Bacillati</taxon>
        <taxon>Actinomycetota</taxon>
        <taxon>Actinomycetes</taxon>
        <taxon>Mycobacteriales</taxon>
        <taxon>Mycobacteriaceae</taxon>
        <taxon>Mycolicibacterium</taxon>
    </lineage>
</organism>
<feature type="binding site" evidence="3">
    <location>
        <begin position="849"/>
        <end position="856"/>
    </location>
    <ligand>
        <name>ATP</name>
        <dbReference type="ChEBI" id="CHEBI:30616"/>
    </ligand>
</feature>
<evidence type="ECO:0000313" key="8">
    <source>
        <dbReference type="Proteomes" id="UP000069443"/>
    </source>
</evidence>
<feature type="binding site" evidence="3">
    <location>
        <begin position="497"/>
        <end position="504"/>
    </location>
    <ligand>
        <name>ATP</name>
        <dbReference type="ChEBI" id="CHEBI:30616"/>
    </ligand>
</feature>
<evidence type="ECO:0000313" key="7">
    <source>
        <dbReference type="EMBL" id="GAS95739.1"/>
    </source>
</evidence>
<dbReference type="GO" id="GO:0003677">
    <property type="term" value="F:DNA binding"/>
    <property type="evidence" value="ECO:0007669"/>
    <property type="project" value="InterPro"/>
</dbReference>
<dbReference type="SUPFAM" id="SSF52540">
    <property type="entry name" value="P-loop containing nucleoside triphosphate hydrolases"/>
    <property type="match status" value="2"/>
</dbReference>
<dbReference type="InterPro" id="IPR003593">
    <property type="entry name" value="AAA+_ATPase"/>
</dbReference>
<evidence type="ECO:0000256" key="3">
    <source>
        <dbReference type="PROSITE-ProRule" id="PRU00289"/>
    </source>
</evidence>
<gene>
    <name evidence="7" type="primary">eccCa</name>
    <name evidence="7" type="ORF">RMCC_2705</name>
</gene>
<evidence type="ECO:0000256" key="2">
    <source>
        <dbReference type="ARBA" id="ARBA00022840"/>
    </source>
</evidence>
<accession>A0A100WD29</accession>
<evidence type="ECO:0000259" key="6">
    <source>
        <dbReference type="PROSITE" id="PS50901"/>
    </source>
</evidence>
<dbReference type="PANTHER" id="PTHR22683:SF1">
    <property type="entry name" value="TYPE VII SECRETION SYSTEM PROTEIN ESSC"/>
    <property type="match status" value="1"/>
</dbReference>
<dbReference type="PANTHER" id="PTHR22683">
    <property type="entry name" value="SPORULATION PROTEIN RELATED"/>
    <property type="match status" value="1"/>
</dbReference>
<keyword evidence="5" id="KW-0812">Transmembrane</keyword>
<feature type="coiled-coil region" evidence="4">
    <location>
        <begin position="85"/>
        <end position="112"/>
    </location>
</feature>
<feature type="transmembrane region" description="Helical" evidence="5">
    <location>
        <begin position="40"/>
        <end position="59"/>
    </location>
</feature>
<comment type="caution">
    <text evidence="7">The sequence shown here is derived from an EMBL/GenBank/DDBJ whole genome shotgun (WGS) entry which is preliminary data.</text>
</comment>
<protein>
    <submittedName>
        <fullName evidence="7">Type VII secretion protein EccCa</fullName>
    </submittedName>
</protein>
<keyword evidence="8" id="KW-1185">Reference proteome</keyword>
<keyword evidence="5" id="KW-0472">Membrane</keyword>
<keyword evidence="5" id="KW-1133">Transmembrane helix</keyword>
<dbReference type="Proteomes" id="UP000069443">
    <property type="component" value="Unassembled WGS sequence"/>
</dbReference>
<sequence>MFSIFRAPPRPAVSLAPTGVQIKEPLAAPQPDRRPLWMKALPFVMILAMLGMFVMFALLGARALTSMLFTMPMMLMMLVMMLTQMRGQNSTNNDIEQEIEEYDLELREQRAEVYEQGRAMHDLRTACFPHPGDLLSLVGTDDMWQADPNPEIGRVVAPEDETDPDVRNLTSNPYLRARIGIGMAPLYPKLIPAPDVVPEMLEPTTMVRYERAMQTLSVVANLPIDVRLNEFPAYALRGEESADRGGLVRAMLMSLAFNHKPSDLNIGVVTEDPQEWEWLKWLAHNEDVTKVEKGLGARQLSWRSLDEFAVRHAAQIERMRDPAEGAKPPHLLLIIDTPNAVVSWPANMAGGVTGMTWLVVRYGTDLVSDLKSRILLRDGRVSTVEDFDAAAADSVSVVAAETFARAMYMFRPRNYGVGGAVVDDTPEHIADFFEALQIGDIETHDVIEVWKRNAFTDEIKVPFGYQRAGDVLTPELSYVNFYEENRSGNGPHGAVAGRTGSGKSYFLRAIVLALVAIYGPDKVALILADFKGGATFLGMENLPHTVASISNLENAMELVDRLGAVINGEVDRREEFITTQRRCKDIFEYREQQQKHPNDPDWPSLPDLIVIIDEFGEFLKDRPGYLELLTRVGRVGRSLGMHLVMCSQFIDKSVLGDLFEHLSFRYSLSVNSPQHSIAMIGTDAAATMVGGKLKGKILRKFSSDHGPVEVAAFHHEAPYIRRTVIERARTVNDSHDVVADPVVPFTLFTERGFTPVIEGEVVETREEQLGEKMADVLLEKVSRLRDMRTLDLWKPSLREPLSLPTLGGLQRQQQGLRIRIGDLDAPEKHTRLPWMIDFGGSVAHQVIAGAGKSGRTTLLQTLVICGCVQHGPSRLAFMLADYGTGKLGEVRNSPNVAAYARPGDGETVARILGESQRLIDLRREVMVDREVPSMDAYLASKDQDPVPGDPYGYVIVAIDGIGEFLGEDRQERAKLLRPILDGGGAVGVHLVYTADSQGSANAGNVTHYSVEVKGGVQLPSTDYSGAKVPPEVRMTLADRIPLDQPGRSFDAATSLQARTVVPINRAIEPDREDKGMPVFDVVDHGEEIRMLCGDLAAVYAEEKVPAVLPADAVIDYETIWSVFEPMVDFGRHPARTIMPLGSRMDTLALAPVPNFSQNLLVYGEKESGKSNVLRSVMESVMRQFAPKDAVIIVIDPLRQMLGERDRLYERGYMQRAKFVDKVDSSGATVLDADGKPVQVRKRPPGYVASREDIDAVAEMLVRLMVSRRPGDDATSDQLRNRTYFTGPEVYVFIDNFASIASGYAAKTAFDEVEVGGESVSRLLATGTDLGVHFILSDGTGFADRVKASALLLALRESLMAPILQLAGAPASGLPVAQAFHLKPARWRAGQGRLIVDAEDHVMVQTAHIDVDAVAARFNDVPAAG</sequence>
<dbReference type="Pfam" id="PF01580">
    <property type="entry name" value="FtsK_SpoIIIE"/>
    <property type="match status" value="2"/>
</dbReference>
<dbReference type="InterPro" id="IPR050206">
    <property type="entry name" value="FtsK/SpoIIIE/SftA"/>
</dbReference>
<dbReference type="InterPro" id="IPR027417">
    <property type="entry name" value="P-loop_NTPase"/>
</dbReference>
<dbReference type="InterPro" id="IPR002543">
    <property type="entry name" value="FtsK_dom"/>
</dbReference>
<dbReference type="GO" id="GO:0005524">
    <property type="term" value="F:ATP binding"/>
    <property type="evidence" value="ECO:0007669"/>
    <property type="project" value="UniProtKB-UniRule"/>
</dbReference>